<accession>A0A2H0WLW2</accession>
<name>A0A2H0WLW2_9BACT</name>
<dbReference type="CDD" id="cd02440">
    <property type="entry name" value="AdoMet_MTases"/>
    <property type="match status" value="1"/>
</dbReference>
<proteinExistence type="predicted"/>
<dbReference type="InterPro" id="IPR025714">
    <property type="entry name" value="Methyltranfer_dom"/>
</dbReference>
<evidence type="ECO:0000313" key="3">
    <source>
        <dbReference type="Proteomes" id="UP000230353"/>
    </source>
</evidence>
<dbReference type="EMBL" id="PEZL01000010">
    <property type="protein sequence ID" value="PIS13636.1"/>
    <property type="molecule type" value="Genomic_DNA"/>
</dbReference>
<organism evidence="2 3">
    <name type="scientific">Candidatus Tagabacteria bacterium CG09_land_8_20_14_0_10_41_14</name>
    <dbReference type="NCBI Taxonomy" id="1975021"/>
    <lineage>
        <taxon>Bacteria</taxon>
        <taxon>Candidatus Tagaibacteriota</taxon>
    </lineage>
</organism>
<gene>
    <name evidence="2" type="ORF">COT67_00820</name>
</gene>
<dbReference type="Pfam" id="PF13847">
    <property type="entry name" value="Methyltransf_31"/>
    <property type="match status" value="1"/>
</dbReference>
<dbReference type="PANTHER" id="PTHR43591:SF24">
    <property type="entry name" value="2-METHOXY-6-POLYPRENYL-1,4-BENZOQUINOL METHYLASE, MITOCHONDRIAL"/>
    <property type="match status" value="1"/>
</dbReference>
<dbReference type="InterPro" id="IPR029063">
    <property type="entry name" value="SAM-dependent_MTases_sf"/>
</dbReference>
<evidence type="ECO:0000259" key="1">
    <source>
        <dbReference type="Pfam" id="PF13847"/>
    </source>
</evidence>
<protein>
    <recommendedName>
        <fullName evidence="1">Methyltransferase domain-containing protein</fullName>
    </recommendedName>
</protein>
<dbReference type="Proteomes" id="UP000230353">
    <property type="component" value="Unassembled WGS sequence"/>
</dbReference>
<feature type="domain" description="Methyltransferase" evidence="1">
    <location>
        <begin position="17"/>
        <end position="126"/>
    </location>
</feature>
<dbReference type="AlphaFoldDB" id="A0A2H0WLW2"/>
<sequence length="181" mass="19839">MAFLNPSVVVEKFDLRAGMRIADFGCGSGHFTIEMARLIGRDGVVYALDVQSEALEAVKSRAALARLSNIEIGRADLEAQNSTGLKDNLVDFVLVSNMLFQVENKEAVARECFRILKPGARAAVIDWLPGSFQERLGPPQSARIPKEQAVQLFEAAGLKKARDINVGESHYGLIFIKSPEH</sequence>
<evidence type="ECO:0000313" key="2">
    <source>
        <dbReference type="EMBL" id="PIS13636.1"/>
    </source>
</evidence>
<dbReference type="Gene3D" id="3.40.50.150">
    <property type="entry name" value="Vaccinia Virus protein VP39"/>
    <property type="match status" value="1"/>
</dbReference>
<dbReference type="PANTHER" id="PTHR43591">
    <property type="entry name" value="METHYLTRANSFERASE"/>
    <property type="match status" value="1"/>
</dbReference>
<reference evidence="3" key="1">
    <citation type="submission" date="2017-09" db="EMBL/GenBank/DDBJ databases">
        <title>Depth-based differentiation of microbial function through sediment-hosted aquifers and enrichment of novel symbionts in the deep terrestrial subsurface.</title>
        <authorList>
            <person name="Probst A.J."/>
            <person name="Ladd B."/>
            <person name="Jarett J.K."/>
            <person name="Geller-Mcgrath D.E."/>
            <person name="Sieber C.M.K."/>
            <person name="Emerson J.B."/>
            <person name="Anantharaman K."/>
            <person name="Thomas B.C."/>
            <person name="Malmstrom R."/>
            <person name="Stieglmeier M."/>
            <person name="Klingl A."/>
            <person name="Woyke T."/>
            <person name="Ryan C.M."/>
            <person name="Banfield J.F."/>
        </authorList>
    </citation>
    <scope>NUCLEOTIDE SEQUENCE [LARGE SCALE GENOMIC DNA]</scope>
</reference>
<dbReference type="GO" id="GO:0008168">
    <property type="term" value="F:methyltransferase activity"/>
    <property type="evidence" value="ECO:0007669"/>
    <property type="project" value="TreeGrafter"/>
</dbReference>
<dbReference type="SUPFAM" id="SSF53335">
    <property type="entry name" value="S-adenosyl-L-methionine-dependent methyltransferases"/>
    <property type="match status" value="1"/>
</dbReference>
<comment type="caution">
    <text evidence="2">The sequence shown here is derived from an EMBL/GenBank/DDBJ whole genome shotgun (WGS) entry which is preliminary data.</text>
</comment>